<sequence length="128" mass="13000">MVATTSTPPGEYRSRCRWIAGVAVVGAAGHVGAALIDQHGWVLTVVFAVMALLCVPCAAHLLRGSPTALRLVAANAAGMVVAHLVLAATSGGHHTGSPALAVLTVVECGIAAGAWYTARHSPRPARPH</sequence>
<evidence type="ECO:0000256" key="1">
    <source>
        <dbReference type="SAM" id="Phobius"/>
    </source>
</evidence>
<dbReference type="EMBL" id="JAQGLA010000023">
    <property type="protein sequence ID" value="MDA3627102.1"/>
    <property type="molecule type" value="Genomic_DNA"/>
</dbReference>
<dbReference type="Proteomes" id="UP001210380">
    <property type="component" value="Unassembled WGS sequence"/>
</dbReference>
<name>A0ABT4UZF6_9PSEU</name>
<keyword evidence="3" id="KW-1185">Reference proteome</keyword>
<evidence type="ECO:0008006" key="4">
    <source>
        <dbReference type="Google" id="ProtNLM"/>
    </source>
</evidence>
<protein>
    <recommendedName>
        <fullName evidence="4">DUF2568 domain-containing protein</fullName>
    </recommendedName>
</protein>
<keyword evidence="1" id="KW-0812">Transmembrane</keyword>
<dbReference type="RefSeq" id="WP_270949748.1">
    <property type="nucleotide sequence ID" value="NZ_JAQGLA010000023.1"/>
</dbReference>
<accession>A0ABT4UZF6</accession>
<feature type="transmembrane region" description="Helical" evidence="1">
    <location>
        <begin position="18"/>
        <end position="36"/>
    </location>
</feature>
<feature type="transmembrane region" description="Helical" evidence="1">
    <location>
        <begin position="42"/>
        <end position="62"/>
    </location>
</feature>
<evidence type="ECO:0000313" key="2">
    <source>
        <dbReference type="EMBL" id="MDA3627102.1"/>
    </source>
</evidence>
<feature type="transmembrane region" description="Helical" evidence="1">
    <location>
        <begin position="100"/>
        <end position="118"/>
    </location>
</feature>
<feature type="transmembrane region" description="Helical" evidence="1">
    <location>
        <begin position="69"/>
        <end position="88"/>
    </location>
</feature>
<keyword evidence="1" id="KW-0472">Membrane</keyword>
<evidence type="ECO:0000313" key="3">
    <source>
        <dbReference type="Proteomes" id="UP001210380"/>
    </source>
</evidence>
<organism evidence="2 3">
    <name type="scientific">Saccharopolyspora oryzae</name>
    <dbReference type="NCBI Taxonomy" id="2997343"/>
    <lineage>
        <taxon>Bacteria</taxon>
        <taxon>Bacillati</taxon>
        <taxon>Actinomycetota</taxon>
        <taxon>Actinomycetes</taxon>
        <taxon>Pseudonocardiales</taxon>
        <taxon>Pseudonocardiaceae</taxon>
        <taxon>Saccharopolyspora</taxon>
    </lineage>
</organism>
<proteinExistence type="predicted"/>
<keyword evidence="1" id="KW-1133">Transmembrane helix</keyword>
<comment type="caution">
    <text evidence="2">The sequence shown here is derived from an EMBL/GenBank/DDBJ whole genome shotgun (WGS) entry which is preliminary data.</text>
</comment>
<reference evidence="2 3" key="1">
    <citation type="submission" date="2022-11" db="EMBL/GenBank/DDBJ databases">
        <title>Draft genome sequence of Saccharopolyspora sp. WRP15-2 isolated from rhizosphere soils of wild rice in Thailand.</title>
        <authorList>
            <person name="Duangmal K."/>
            <person name="Kammanee S."/>
            <person name="Muangham S."/>
        </authorList>
    </citation>
    <scope>NUCLEOTIDE SEQUENCE [LARGE SCALE GENOMIC DNA]</scope>
    <source>
        <strain evidence="2 3">WRP15-2</strain>
    </source>
</reference>
<gene>
    <name evidence="2" type="ORF">OU415_16780</name>
</gene>